<name>A0A6P2JJW4_BURL3</name>
<dbReference type="AlphaFoldDB" id="A0A6P2JJW4"/>
<protein>
    <submittedName>
        <fullName evidence="1">Uncharacterized protein</fullName>
    </submittedName>
</protein>
<dbReference type="EMBL" id="CABVPU010000005">
    <property type="protein sequence ID" value="VWB41715.1"/>
    <property type="molecule type" value="Genomic_DNA"/>
</dbReference>
<dbReference type="Proteomes" id="UP000494174">
    <property type="component" value="Unassembled WGS sequence"/>
</dbReference>
<evidence type="ECO:0000313" key="2">
    <source>
        <dbReference type="Proteomes" id="UP000494174"/>
    </source>
</evidence>
<accession>A0A6P2JJW4</accession>
<gene>
    <name evidence="1" type="ORF">BLA15945_01903</name>
</gene>
<proteinExistence type="predicted"/>
<dbReference type="RefSeq" id="WP_174968246.1">
    <property type="nucleotide sequence ID" value="NZ_CABVPU010000005.1"/>
</dbReference>
<sequence>MNRVNIELMERKDGRYFLSGKRFSGIAFEIGQDQRVRAIELVDGVEVGSYRPICASPDDGFDQVDLTGMLSDYEVPLYRGRPFSGIGYEFDDGACTREVFLRNGIVYSEAWWTEAGRMVYFDVPNDEFGEVYEWYSSGGLKGVDITTNLEFYGGMQFSEGGRLVFLSACNGFLEAIPRIARKARFFPVATVRDVEKLEISDDLTLFGGDVGDDFFGYLSDCGMLRDVTVLKLVNVGVKLLSLADLPHLRELHVDGFELTGIKHGSGEYLDVESFVKGGNSSVKVFVGGREVT</sequence>
<reference evidence="1 2" key="1">
    <citation type="submission" date="2019-09" db="EMBL/GenBank/DDBJ databases">
        <authorList>
            <person name="Depoorter E."/>
        </authorList>
    </citation>
    <scope>NUCLEOTIDE SEQUENCE [LARGE SCALE GENOMIC DNA]</scope>
    <source>
        <strain evidence="1">R-15945</strain>
    </source>
</reference>
<organism evidence="1 2">
    <name type="scientific">Burkholderia lata (strain ATCC 17760 / DSM 23089 / LMG 22485 / NCIMB 9086 / R18194 / 383)</name>
    <dbReference type="NCBI Taxonomy" id="482957"/>
    <lineage>
        <taxon>Bacteria</taxon>
        <taxon>Pseudomonadati</taxon>
        <taxon>Pseudomonadota</taxon>
        <taxon>Betaproteobacteria</taxon>
        <taxon>Burkholderiales</taxon>
        <taxon>Burkholderiaceae</taxon>
        <taxon>Burkholderia</taxon>
        <taxon>Burkholderia cepacia complex</taxon>
    </lineage>
</organism>
<evidence type="ECO:0000313" key="1">
    <source>
        <dbReference type="EMBL" id="VWB41715.1"/>
    </source>
</evidence>